<keyword evidence="1" id="KW-0472">Membrane</keyword>
<proteinExistence type="predicted"/>
<dbReference type="InParanoid" id="E4XMM5"/>
<evidence type="ECO:0000313" key="2">
    <source>
        <dbReference type="EMBL" id="CBY11232.1"/>
    </source>
</evidence>
<sequence length="159" mass="18372">MEAPGTEFLVKSDYKWLSSEAKLKTQRFASLIKISTEEVSSPTENGSCLSYEDSRESTKSFNLQTYDLKPLSSYTQCLPVIDGRDAEFGRKDWIDDEAYEKDEVRRTTKLFRDFKDKPFMAHLRYAMCGNAEIPWFWIIMTIIFLSVIGAILFVAFTES</sequence>
<evidence type="ECO:0000313" key="3">
    <source>
        <dbReference type="EMBL" id="CBY35305.1"/>
    </source>
</evidence>
<dbReference type="AlphaFoldDB" id="E4XMM5"/>
<name>E4XMM5_OIKDI</name>
<keyword evidence="1" id="KW-0812">Transmembrane</keyword>
<gene>
    <name evidence="2" type="ORF">GSOID_T00015419001</name>
    <name evidence="3" type="ORF">GSOID_T00027113001</name>
</gene>
<accession>E4XMM5</accession>
<dbReference type="EMBL" id="FN654613">
    <property type="protein sequence ID" value="CBY35305.1"/>
    <property type="molecule type" value="Genomic_DNA"/>
</dbReference>
<protein>
    <submittedName>
        <fullName evidence="2">Uncharacterized protein</fullName>
    </submittedName>
</protein>
<keyword evidence="1" id="KW-1133">Transmembrane helix</keyword>
<reference evidence="2" key="1">
    <citation type="journal article" date="2010" name="Science">
        <title>Plasticity of animal genome architecture unmasked by rapid evolution of a pelagic tunicate.</title>
        <authorList>
            <person name="Denoeud F."/>
            <person name="Henriet S."/>
            <person name="Mungpakdee S."/>
            <person name="Aury J.M."/>
            <person name="Da Silva C."/>
            <person name="Brinkmann H."/>
            <person name="Mikhaleva J."/>
            <person name="Olsen L.C."/>
            <person name="Jubin C."/>
            <person name="Canestro C."/>
            <person name="Bouquet J.M."/>
            <person name="Danks G."/>
            <person name="Poulain J."/>
            <person name="Campsteijn C."/>
            <person name="Adamski M."/>
            <person name="Cross I."/>
            <person name="Yadetie F."/>
            <person name="Muffato M."/>
            <person name="Louis A."/>
            <person name="Butcher S."/>
            <person name="Tsagkogeorga G."/>
            <person name="Konrad A."/>
            <person name="Singh S."/>
            <person name="Jensen M.F."/>
            <person name="Cong E.H."/>
            <person name="Eikeseth-Otteraa H."/>
            <person name="Noel B."/>
            <person name="Anthouard V."/>
            <person name="Porcel B.M."/>
            <person name="Kachouri-Lafond R."/>
            <person name="Nishino A."/>
            <person name="Ugolini M."/>
            <person name="Chourrout P."/>
            <person name="Nishida H."/>
            <person name="Aasland R."/>
            <person name="Huzurbazar S."/>
            <person name="Westhof E."/>
            <person name="Delsuc F."/>
            <person name="Lehrach H."/>
            <person name="Reinhardt R."/>
            <person name="Weissenbach J."/>
            <person name="Roy S.W."/>
            <person name="Artiguenave F."/>
            <person name="Postlethwait J.H."/>
            <person name="Manak J.R."/>
            <person name="Thompson E.M."/>
            <person name="Jaillon O."/>
            <person name="Du Pasquier L."/>
            <person name="Boudinot P."/>
            <person name="Liberles D.A."/>
            <person name="Volff J.N."/>
            <person name="Philippe H."/>
            <person name="Lenhard B."/>
            <person name="Roest Crollius H."/>
            <person name="Wincker P."/>
            <person name="Chourrout D."/>
        </authorList>
    </citation>
    <scope>NUCLEOTIDE SEQUENCE [LARGE SCALE GENOMIC DNA]</scope>
</reference>
<evidence type="ECO:0000256" key="1">
    <source>
        <dbReference type="SAM" id="Phobius"/>
    </source>
</evidence>
<organism evidence="2">
    <name type="scientific">Oikopleura dioica</name>
    <name type="common">Tunicate</name>
    <dbReference type="NCBI Taxonomy" id="34765"/>
    <lineage>
        <taxon>Eukaryota</taxon>
        <taxon>Metazoa</taxon>
        <taxon>Chordata</taxon>
        <taxon>Tunicata</taxon>
        <taxon>Appendicularia</taxon>
        <taxon>Copelata</taxon>
        <taxon>Oikopleuridae</taxon>
        <taxon>Oikopleura</taxon>
    </lineage>
</organism>
<evidence type="ECO:0000313" key="4">
    <source>
        <dbReference type="Proteomes" id="UP000001307"/>
    </source>
</evidence>
<dbReference type="Proteomes" id="UP000001307">
    <property type="component" value="Unassembled WGS sequence"/>
</dbReference>
<dbReference type="EMBL" id="FN653078">
    <property type="protein sequence ID" value="CBY11232.1"/>
    <property type="molecule type" value="Genomic_DNA"/>
</dbReference>
<dbReference type="Proteomes" id="UP000011014">
    <property type="component" value="Unassembled WGS sequence"/>
</dbReference>
<keyword evidence="4" id="KW-1185">Reference proteome</keyword>
<feature type="transmembrane region" description="Helical" evidence="1">
    <location>
        <begin position="135"/>
        <end position="156"/>
    </location>
</feature>